<dbReference type="InterPro" id="IPR013154">
    <property type="entry name" value="ADH-like_N"/>
</dbReference>
<evidence type="ECO:0000256" key="3">
    <source>
        <dbReference type="ARBA" id="ARBA00011738"/>
    </source>
</evidence>
<proteinExistence type="inferred from homology"/>
<dbReference type="CDD" id="cd05283">
    <property type="entry name" value="CAD1"/>
    <property type="match status" value="1"/>
</dbReference>
<dbReference type="InterPro" id="IPR013149">
    <property type="entry name" value="ADH-like_C"/>
</dbReference>
<dbReference type="PANTHER" id="PTHR42683">
    <property type="entry name" value="ALDEHYDE REDUCTASE"/>
    <property type="match status" value="1"/>
</dbReference>
<dbReference type="InterPro" id="IPR047109">
    <property type="entry name" value="CAD-like"/>
</dbReference>
<organism evidence="14 15">
    <name type="scientific">Colletotrichum lupini</name>
    <dbReference type="NCBI Taxonomy" id="145971"/>
    <lineage>
        <taxon>Eukaryota</taxon>
        <taxon>Fungi</taxon>
        <taxon>Dikarya</taxon>
        <taxon>Ascomycota</taxon>
        <taxon>Pezizomycotina</taxon>
        <taxon>Sordariomycetes</taxon>
        <taxon>Hypocreomycetidae</taxon>
        <taxon>Glomerellales</taxon>
        <taxon>Glomerellaceae</taxon>
        <taxon>Colletotrichum</taxon>
        <taxon>Colletotrichum acutatum species complex</taxon>
    </lineage>
</organism>
<dbReference type="RefSeq" id="XP_049140794.1">
    <property type="nucleotide sequence ID" value="XM_049283651.1"/>
</dbReference>
<dbReference type="Pfam" id="PF00107">
    <property type="entry name" value="ADH_zinc_N"/>
    <property type="match status" value="1"/>
</dbReference>
<dbReference type="InterPro" id="IPR001680">
    <property type="entry name" value="WD40_rpt"/>
</dbReference>
<dbReference type="InterPro" id="IPR011047">
    <property type="entry name" value="Quinoprotein_ADH-like_sf"/>
</dbReference>
<comment type="cofactor">
    <cofactor evidence="1 11">
        <name>Zn(2+)</name>
        <dbReference type="ChEBI" id="CHEBI:29105"/>
    </cofactor>
</comment>
<protein>
    <recommendedName>
        <fullName evidence="9">alcohol dehydrogenase (NADP(+))</fullName>
        <ecNumber evidence="9">1.1.1.2</ecNumber>
    </recommendedName>
</protein>
<keyword evidence="5 11" id="KW-0479">Metal-binding</keyword>
<dbReference type="SMART" id="SM00320">
    <property type="entry name" value="WD40"/>
    <property type="match status" value="5"/>
</dbReference>
<dbReference type="GO" id="GO:0008270">
    <property type="term" value="F:zinc ion binding"/>
    <property type="evidence" value="ECO:0007669"/>
    <property type="project" value="InterPro"/>
</dbReference>
<dbReference type="GeneID" id="73338661"/>
<reference evidence="14" key="1">
    <citation type="journal article" date="2021" name="Mol. Plant Microbe Interact.">
        <title>Complete Genome Sequence of the Plant-Pathogenic Fungus Colletotrichum lupini.</title>
        <authorList>
            <person name="Baroncelli R."/>
            <person name="Pensec F."/>
            <person name="Da Lio D."/>
            <person name="Boufleur T."/>
            <person name="Vicente I."/>
            <person name="Sarrocco S."/>
            <person name="Picot A."/>
            <person name="Baraldi E."/>
            <person name="Sukno S."/>
            <person name="Thon M."/>
            <person name="Le Floch G."/>
        </authorList>
    </citation>
    <scope>NUCLEOTIDE SEQUENCE</scope>
    <source>
        <strain evidence="14">IMI 504893</strain>
    </source>
</reference>
<gene>
    <name evidence="14" type="ORF">CLUP02_04640</name>
</gene>
<name>A0A9Q8WDH6_9PEZI</name>
<dbReference type="Gene3D" id="3.40.50.720">
    <property type="entry name" value="NAD(P)-binding Rossmann-like Domain"/>
    <property type="match status" value="1"/>
</dbReference>
<dbReference type="InterPro" id="IPR036291">
    <property type="entry name" value="NAD(P)-bd_dom_sf"/>
</dbReference>
<dbReference type="InterPro" id="IPR020843">
    <property type="entry name" value="ER"/>
</dbReference>
<evidence type="ECO:0000256" key="7">
    <source>
        <dbReference type="ARBA" id="ARBA00022857"/>
    </source>
</evidence>
<evidence type="ECO:0000256" key="8">
    <source>
        <dbReference type="ARBA" id="ARBA00023002"/>
    </source>
</evidence>
<evidence type="ECO:0000256" key="4">
    <source>
        <dbReference type="ARBA" id="ARBA00022553"/>
    </source>
</evidence>
<keyword evidence="8" id="KW-0560">Oxidoreductase</keyword>
<sequence length="792" mass="84236">MSIPEKFTGFQVNSAETWQDFKKQEFDPKPFGDYDVDIKIECCGVCASDVHTIKGDWGAQPYPLAVGHEIVGKALRVGSKVTKIKEGSRVGVGAQSYACLECRQCKNDNETYCKHQLDTYGSTFPDSGAISQGGYSSHVRTHEHWVFPIPEALPSTIAAPMLCAGLTAYSPLIRNGCGPGKKVGIVGIGGIGHFGVMFAKALGAEVWAISRSRSKEADSLKMGADGYLASGEKGWNEPHKMTFDLILNTANSFEGFDLSAYLSLLDVHGKWVSVGLPGGGGITVRNQDFLPNGCFIGSSHLGSRRETLEMLQLAADKGIKTWVQEVPISADGLRSAMNGIEDSSVRYRYCLTNYEEAFGHPVCPARPVRSPVIGNTNKVPRGETMTDRGLRSSAIAAVCGDIPSRPRRPGAYLDASNGPPADDSMPSYEEAVAGGAQRNAVRTHSVSGSIQSLNLHDGTLPPSILRLKHLGRAICLNGPVTSIAISPKGYVATSQDNSGTALPSSTKIWDFPQKPGAVGARLVPSDISSDAPVVVFSPDGKLTAVVEKDAGWKREWRVKLRAGEEGRGVRCALNGVGHPAAFSPDGKKFAAADPLGVVVVFEAATSPPGMPPTKKVAGVMNHAAPTHVLFMPNGADLVTLSRDGTVRISEAKTGRTLRRMEVDGVVTGTGTGARALGASPDGRVVVSVWARAVYVWEHEAGRVSSWEMNKVRNNEGWPLAVSPDCRFLACRTEEGMDISDVYSGQVLAEVTTAVGIDGLVTAAAFSMDGKMMAVGRHSGVVDVWNLAPYEGL</sequence>
<keyword evidence="15" id="KW-1185">Reference proteome</keyword>
<evidence type="ECO:0000256" key="9">
    <source>
        <dbReference type="ARBA" id="ARBA00024074"/>
    </source>
</evidence>
<dbReference type="EC" id="1.1.1.2" evidence="9"/>
<dbReference type="GO" id="GO:0006066">
    <property type="term" value="P:alcohol metabolic process"/>
    <property type="evidence" value="ECO:0007669"/>
    <property type="project" value="UniProtKB-ARBA"/>
</dbReference>
<dbReference type="Gene3D" id="3.90.180.10">
    <property type="entry name" value="Medium-chain alcohol dehydrogenases, catalytic domain"/>
    <property type="match status" value="1"/>
</dbReference>
<evidence type="ECO:0000256" key="2">
    <source>
        <dbReference type="ARBA" id="ARBA00008072"/>
    </source>
</evidence>
<comment type="similarity">
    <text evidence="2 11">Belongs to the zinc-containing alcohol dehydrogenase family.</text>
</comment>
<dbReference type="FunFam" id="3.40.50.720:FF:000158">
    <property type="entry name" value="Zinc-binding alcohol dehydrogenase"/>
    <property type="match status" value="1"/>
</dbReference>
<dbReference type="InterPro" id="IPR011032">
    <property type="entry name" value="GroES-like_sf"/>
</dbReference>
<comment type="subunit">
    <text evidence="3">Homodimer.</text>
</comment>
<feature type="domain" description="Enoyl reductase (ER)" evidence="13">
    <location>
        <begin position="11"/>
        <end position="340"/>
    </location>
</feature>
<comment type="catalytic activity">
    <reaction evidence="10">
        <text>a primary alcohol + NADP(+) = an aldehyde + NADPH + H(+)</text>
        <dbReference type="Rhea" id="RHEA:15937"/>
        <dbReference type="ChEBI" id="CHEBI:15378"/>
        <dbReference type="ChEBI" id="CHEBI:15734"/>
        <dbReference type="ChEBI" id="CHEBI:17478"/>
        <dbReference type="ChEBI" id="CHEBI:57783"/>
        <dbReference type="ChEBI" id="CHEBI:58349"/>
        <dbReference type="EC" id="1.1.1.2"/>
    </reaction>
    <physiologicalReaction direction="left-to-right" evidence="10">
        <dbReference type="Rhea" id="RHEA:15938"/>
    </physiologicalReaction>
    <physiologicalReaction direction="right-to-left" evidence="10">
        <dbReference type="Rhea" id="RHEA:15939"/>
    </physiologicalReaction>
</comment>
<keyword evidence="4" id="KW-0597">Phosphoprotein</keyword>
<dbReference type="SUPFAM" id="SSF51735">
    <property type="entry name" value="NAD(P)-binding Rossmann-fold domains"/>
    <property type="match status" value="1"/>
</dbReference>
<dbReference type="PROSITE" id="PS00059">
    <property type="entry name" value="ADH_ZINC"/>
    <property type="match status" value="1"/>
</dbReference>
<dbReference type="SMART" id="SM00829">
    <property type="entry name" value="PKS_ER"/>
    <property type="match status" value="1"/>
</dbReference>
<evidence type="ECO:0000259" key="13">
    <source>
        <dbReference type="SMART" id="SM00829"/>
    </source>
</evidence>
<dbReference type="KEGG" id="clup:CLUP02_04640"/>
<dbReference type="AlphaFoldDB" id="A0A9Q8WDH6"/>
<evidence type="ECO:0000313" key="15">
    <source>
        <dbReference type="Proteomes" id="UP000830671"/>
    </source>
</evidence>
<evidence type="ECO:0000256" key="10">
    <source>
        <dbReference type="ARBA" id="ARBA00050997"/>
    </source>
</evidence>
<evidence type="ECO:0000256" key="11">
    <source>
        <dbReference type="RuleBase" id="RU361277"/>
    </source>
</evidence>
<keyword evidence="7" id="KW-0521">NADP</keyword>
<dbReference type="InterPro" id="IPR015943">
    <property type="entry name" value="WD40/YVTN_repeat-like_dom_sf"/>
</dbReference>
<dbReference type="InterPro" id="IPR002328">
    <property type="entry name" value="ADH_Zn_CS"/>
</dbReference>
<evidence type="ECO:0000256" key="5">
    <source>
        <dbReference type="ARBA" id="ARBA00022723"/>
    </source>
</evidence>
<keyword evidence="6 11" id="KW-0862">Zinc</keyword>
<accession>A0A9Q8WDH6</accession>
<dbReference type="GO" id="GO:0008106">
    <property type="term" value="F:alcohol dehydrogenase (NADP+) activity"/>
    <property type="evidence" value="ECO:0007669"/>
    <property type="project" value="UniProtKB-EC"/>
</dbReference>
<evidence type="ECO:0000256" key="1">
    <source>
        <dbReference type="ARBA" id="ARBA00001947"/>
    </source>
</evidence>
<evidence type="ECO:0000256" key="12">
    <source>
        <dbReference type="SAM" id="MobiDB-lite"/>
    </source>
</evidence>
<dbReference type="Gene3D" id="2.130.10.10">
    <property type="entry name" value="YVTN repeat-like/Quinoprotein amine dehydrogenase"/>
    <property type="match status" value="2"/>
</dbReference>
<dbReference type="SUPFAM" id="SSF50129">
    <property type="entry name" value="GroES-like"/>
    <property type="match status" value="1"/>
</dbReference>
<feature type="region of interest" description="Disordered" evidence="12">
    <location>
        <begin position="407"/>
        <end position="426"/>
    </location>
</feature>
<dbReference type="EMBL" id="CP019474">
    <property type="protein sequence ID" value="UQC79161.1"/>
    <property type="molecule type" value="Genomic_DNA"/>
</dbReference>
<evidence type="ECO:0000256" key="6">
    <source>
        <dbReference type="ARBA" id="ARBA00022833"/>
    </source>
</evidence>
<dbReference type="SUPFAM" id="SSF50998">
    <property type="entry name" value="Quinoprotein alcohol dehydrogenase-like"/>
    <property type="match status" value="1"/>
</dbReference>
<dbReference type="Proteomes" id="UP000830671">
    <property type="component" value="Chromosome 2"/>
</dbReference>
<dbReference type="Pfam" id="PF08240">
    <property type="entry name" value="ADH_N"/>
    <property type="match status" value="1"/>
</dbReference>
<evidence type="ECO:0000313" key="14">
    <source>
        <dbReference type="EMBL" id="UQC79161.1"/>
    </source>
</evidence>